<dbReference type="KEGG" id="scs:Sta7437_4346"/>
<sequence>MNAKESLVQEIEQIPESLLPEILNFIQFLKYKHQQEQRETALLSESILAKDWLTPEENEAWQHL</sequence>
<proteinExistence type="predicted"/>
<gene>
    <name evidence="2" type="ordered locus">Sta7437_4346</name>
</gene>
<reference evidence="3" key="1">
    <citation type="journal article" date="2013" name="Proc. Natl. Acad. Sci. U.S.A.">
        <title>Improving the coverage of the cyanobacterial phylum using diversity-driven genome sequencing.</title>
        <authorList>
            <person name="Shih P.M."/>
            <person name="Wu D."/>
            <person name="Latifi A."/>
            <person name="Axen S.D."/>
            <person name="Fewer D.P."/>
            <person name="Talla E."/>
            <person name="Calteau A."/>
            <person name="Cai F."/>
            <person name="Tandeau de Marsac N."/>
            <person name="Rippka R."/>
            <person name="Herdman M."/>
            <person name="Sivonen K."/>
            <person name="Coursin T."/>
            <person name="Laurent T."/>
            <person name="Goodwin L."/>
            <person name="Nolan M."/>
            <person name="Davenport K.W."/>
            <person name="Han C.S."/>
            <person name="Rubin E.M."/>
            <person name="Eisen J.A."/>
            <person name="Woyke T."/>
            <person name="Gugger M."/>
            <person name="Kerfeld C.A."/>
        </authorList>
    </citation>
    <scope>NUCLEOTIDE SEQUENCE [LARGE SCALE GENOMIC DNA]</scope>
    <source>
        <strain evidence="3">ATCC 29371 / PCC 7437</strain>
    </source>
</reference>
<dbReference type="RefSeq" id="WP_015195469.1">
    <property type="nucleotide sequence ID" value="NC_019748.1"/>
</dbReference>
<organism evidence="2 3">
    <name type="scientific">Stanieria cyanosphaera (strain ATCC 29371 / PCC 7437)</name>
    <dbReference type="NCBI Taxonomy" id="111780"/>
    <lineage>
        <taxon>Bacteria</taxon>
        <taxon>Bacillati</taxon>
        <taxon>Cyanobacteriota</taxon>
        <taxon>Cyanophyceae</taxon>
        <taxon>Pleurocapsales</taxon>
        <taxon>Dermocarpellaceae</taxon>
        <taxon>Stanieria</taxon>
    </lineage>
</organism>
<dbReference type="Pfam" id="PF10047">
    <property type="entry name" value="DUF2281"/>
    <property type="match status" value="1"/>
</dbReference>
<protein>
    <recommendedName>
        <fullName evidence="1">DUF2281 domain-containing protein</fullName>
    </recommendedName>
</protein>
<dbReference type="InterPro" id="IPR018739">
    <property type="entry name" value="DUF2281"/>
</dbReference>
<dbReference type="EMBL" id="CP003653">
    <property type="protein sequence ID" value="AFZ37815.1"/>
    <property type="molecule type" value="Genomic_DNA"/>
</dbReference>
<dbReference type="Proteomes" id="UP000010473">
    <property type="component" value="Chromosome"/>
</dbReference>
<evidence type="ECO:0000313" key="2">
    <source>
        <dbReference type="EMBL" id="AFZ37815.1"/>
    </source>
</evidence>
<dbReference type="AlphaFoldDB" id="K9XYY8"/>
<name>K9XYY8_STAC7</name>
<dbReference type="STRING" id="111780.Sta7437_4346"/>
<evidence type="ECO:0000259" key="1">
    <source>
        <dbReference type="Pfam" id="PF10047"/>
    </source>
</evidence>
<evidence type="ECO:0000313" key="3">
    <source>
        <dbReference type="Proteomes" id="UP000010473"/>
    </source>
</evidence>
<feature type="domain" description="DUF2281" evidence="1">
    <location>
        <begin position="7"/>
        <end position="40"/>
    </location>
</feature>
<dbReference type="HOGENOM" id="CLU_185992_0_0_3"/>
<accession>K9XYY8</accession>
<keyword evidence="3" id="KW-1185">Reference proteome</keyword>
<dbReference type="OrthoDB" id="9813823at2"/>
<dbReference type="eggNOG" id="ENOG5033A6U">
    <property type="taxonomic scope" value="Bacteria"/>
</dbReference>